<evidence type="ECO:0000313" key="2">
    <source>
        <dbReference type="EMBL" id="TNC48119.1"/>
    </source>
</evidence>
<name>A0A5C4MW59_9ACTN</name>
<evidence type="ECO:0000313" key="4">
    <source>
        <dbReference type="Proteomes" id="UP000306740"/>
    </source>
</evidence>
<protein>
    <recommendedName>
        <fullName evidence="1">YxiG-like domain-containing protein</fullName>
    </recommendedName>
</protein>
<dbReference type="EMBL" id="VDFR01000039">
    <property type="protein sequence ID" value="TNC48119.1"/>
    <property type="molecule type" value="Genomic_DNA"/>
</dbReference>
<dbReference type="Pfam" id="PF24712">
    <property type="entry name" value="YxiG_2"/>
    <property type="match status" value="1"/>
</dbReference>
<dbReference type="AlphaFoldDB" id="A0A5C4MW59"/>
<dbReference type="OrthoDB" id="3685701at2"/>
<organism evidence="2 4">
    <name type="scientific">Mumia zhuanghuii</name>
    <dbReference type="NCBI Taxonomy" id="2585211"/>
    <lineage>
        <taxon>Bacteria</taxon>
        <taxon>Bacillati</taxon>
        <taxon>Actinomycetota</taxon>
        <taxon>Actinomycetes</taxon>
        <taxon>Propionibacteriales</taxon>
        <taxon>Nocardioidaceae</taxon>
        <taxon>Mumia</taxon>
    </lineage>
</organism>
<dbReference type="Proteomes" id="UP000306740">
    <property type="component" value="Unassembled WGS sequence"/>
</dbReference>
<accession>A0A5C4MW59</accession>
<proteinExistence type="predicted"/>
<evidence type="ECO:0000313" key="3">
    <source>
        <dbReference type="EMBL" id="TNC50993.1"/>
    </source>
</evidence>
<reference evidence="2 4" key="1">
    <citation type="submission" date="2019-05" db="EMBL/GenBank/DDBJ databases">
        <title>Mumia sp. nov., isolated from the intestinal contents of plateau pika (Ochotona curzoniae) in the Qinghai-Tibet plateau of China.</title>
        <authorList>
            <person name="Tian Z."/>
        </authorList>
    </citation>
    <scope>NUCLEOTIDE SEQUENCE [LARGE SCALE GENOMIC DNA]</scope>
    <source>
        <strain evidence="4">527</strain>
        <strain evidence="2">Z527</strain>
    </source>
</reference>
<evidence type="ECO:0000259" key="1">
    <source>
        <dbReference type="Pfam" id="PF24712"/>
    </source>
</evidence>
<gene>
    <name evidence="3" type="ORF">FHE65_03065</name>
    <name evidence="2" type="ORF">FHE65_08080</name>
</gene>
<comment type="caution">
    <text evidence="2">The sequence shown here is derived from an EMBL/GenBank/DDBJ whole genome shotgun (WGS) entry which is preliminary data.</text>
</comment>
<feature type="domain" description="YxiG-like" evidence="1">
    <location>
        <begin position="4"/>
        <end position="156"/>
    </location>
</feature>
<dbReference type="EMBL" id="VDFR01000011">
    <property type="protein sequence ID" value="TNC50993.1"/>
    <property type="molecule type" value="Genomic_DNA"/>
</dbReference>
<dbReference type="InterPro" id="IPR058188">
    <property type="entry name" value="YxiG-like"/>
</dbReference>
<sequence>MSPEEIEAAFEDVFDQAIVFHGFADFMRDYDVIVHATSDPRTGTSPENLRYRFRHCVRANITTAVPPEVWAASLDDRLTDYESGVDLDGYVWGVKWQVLYPGIKLEQDSREATEWSGRIQLPMHQAIIETNGHNVDLIFSALEVTTLPPGWSPFTVGHGGPDWKIPLP</sequence>